<dbReference type="InterPro" id="IPR017937">
    <property type="entry name" value="Thioredoxin_CS"/>
</dbReference>
<evidence type="ECO:0000256" key="10">
    <source>
        <dbReference type="SAM" id="SignalP"/>
    </source>
</evidence>
<feature type="domain" description="Thioredoxin" evidence="11">
    <location>
        <begin position="215"/>
        <end position="333"/>
    </location>
</feature>
<dbReference type="GO" id="GO:0006457">
    <property type="term" value="P:protein folding"/>
    <property type="evidence" value="ECO:0007669"/>
    <property type="project" value="TreeGrafter"/>
</dbReference>
<dbReference type="InterPro" id="IPR005788">
    <property type="entry name" value="PDI_thioredoxin-like_dom"/>
</dbReference>
<dbReference type="NCBIfam" id="TIGR01126">
    <property type="entry name" value="pdi_dom"/>
    <property type="match status" value="2"/>
</dbReference>
<dbReference type="Pfam" id="PF00085">
    <property type="entry name" value="Thioredoxin"/>
    <property type="match status" value="2"/>
</dbReference>
<dbReference type="PROSITE" id="PS00194">
    <property type="entry name" value="THIOREDOXIN_1"/>
    <property type="match status" value="2"/>
</dbReference>
<comment type="catalytic activity">
    <reaction evidence="1">
        <text>Catalyzes the rearrangement of -S-S- bonds in proteins.</text>
        <dbReference type="EC" id="5.3.4.1"/>
    </reaction>
</comment>
<dbReference type="InterPro" id="IPR013766">
    <property type="entry name" value="Thioredoxin_domain"/>
</dbReference>
<dbReference type="Gene3D" id="3.40.30.10">
    <property type="entry name" value="Glutaredoxin"/>
    <property type="match status" value="2"/>
</dbReference>
<evidence type="ECO:0000256" key="8">
    <source>
        <dbReference type="ARBA" id="ARBA00023284"/>
    </source>
</evidence>
<feature type="chain" id="PRO_5010870463" description="protein disulfide-isomerase" evidence="10">
    <location>
        <begin position="21"/>
        <end position="444"/>
    </location>
</feature>
<comment type="caution">
    <text evidence="12">The sequence shown here is derived from an EMBL/GenBank/DDBJ whole genome shotgun (WGS) entry which is preliminary data.</text>
</comment>
<dbReference type="InterPro" id="IPR051063">
    <property type="entry name" value="PDI"/>
</dbReference>
<sequence>MSAFRTLFFFLVLLNAGFLGYDYYKGGRIGENLIDRARNLDAQTLQAGVNQLVLEVKSLTPEKIASKVNQAFAQVKDIHSFDDAMALVREKTGSSSGEVIMDGNVFVLTTGNFYNVIDGSRPALVEFYAPWCGHCKSLAPVYAELGDAFSHSDDVIIAKLDADEHRDLGAAFGVQGFPTLKWFPKGVTSSVGVVDYSGGRDLDALSKFVHDKSGIRPHIRATVSHVKSLATGDFHDTVDDPSTGTLVEFYASWCGHCKSLAPIYEKVGAAFANEPKCNVVKIDADKERAIGTEYDISGFPTIKFFPPGGAEPIPYEGGRGEADFLAFLNEQCGTHRTVGGGLDTSAGRIEDLDRHAAEFVKASGQPEQQQSILLKAQQAASDVESRYAKYYTKLMEKILEKGDDFIDKEKARIQKIIKSSTVTLAKLDDFTIRQNILNVFDAST</sequence>
<keyword evidence="6" id="KW-1015">Disulfide bond</keyword>
<accession>A0A1X2GDK3</accession>
<comment type="similarity">
    <text evidence="2 9">Belongs to the protein disulfide isomerase family.</text>
</comment>
<dbReference type="Pfam" id="PF07749">
    <property type="entry name" value="ERp29"/>
    <property type="match status" value="1"/>
</dbReference>
<keyword evidence="13" id="KW-1185">Reference proteome</keyword>
<evidence type="ECO:0000313" key="12">
    <source>
        <dbReference type="EMBL" id="ORX51285.1"/>
    </source>
</evidence>
<evidence type="ECO:0000256" key="7">
    <source>
        <dbReference type="ARBA" id="ARBA00023235"/>
    </source>
</evidence>
<dbReference type="PROSITE" id="PS51352">
    <property type="entry name" value="THIOREDOXIN_2"/>
    <property type="match status" value="2"/>
</dbReference>
<organism evidence="12 13">
    <name type="scientific">Hesseltinella vesiculosa</name>
    <dbReference type="NCBI Taxonomy" id="101127"/>
    <lineage>
        <taxon>Eukaryota</taxon>
        <taxon>Fungi</taxon>
        <taxon>Fungi incertae sedis</taxon>
        <taxon>Mucoromycota</taxon>
        <taxon>Mucoromycotina</taxon>
        <taxon>Mucoromycetes</taxon>
        <taxon>Mucorales</taxon>
        <taxon>Cunninghamellaceae</taxon>
        <taxon>Hesseltinella</taxon>
    </lineage>
</organism>
<evidence type="ECO:0000256" key="1">
    <source>
        <dbReference type="ARBA" id="ARBA00001182"/>
    </source>
</evidence>
<dbReference type="InterPro" id="IPR011679">
    <property type="entry name" value="ERp29_C"/>
</dbReference>
<evidence type="ECO:0000256" key="3">
    <source>
        <dbReference type="ARBA" id="ARBA00012723"/>
    </source>
</evidence>
<evidence type="ECO:0000256" key="6">
    <source>
        <dbReference type="ARBA" id="ARBA00023157"/>
    </source>
</evidence>
<feature type="domain" description="Thioredoxin" evidence="11">
    <location>
        <begin position="86"/>
        <end position="214"/>
    </location>
</feature>
<dbReference type="PRINTS" id="PR00421">
    <property type="entry name" value="THIOREDOXIN"/>
</dbReference>
<dbReference type="CDD" id="cd02998">
    <property type="entry name" value="PDI_a_ERp38"/>
    <property type="match status" value="2"/>
</dbReference>
<dbReference type="EMBL" id="MCGT01000021">
    <property type="protein sequence ID" value="ORX51285.1"/>
    <property type="molecule type" value="Genomic_DNA"/>
</dbReference>
<dbReference type="OrthoDB" id="10264505at2759"/>
<keyword evidence="8" id="KW-0676">Redox-active center</keyword>
<dbReference type="PANTHER" id="PTHR45672:SF11">
    <property type="entry name" value="PROTEIN DISULFIDE-ISOMERASE C17H9.14C"/>
    <property type="match status" value="1"/>
</dbReference>
<dbReference type="GO" id="GO:0005783">
    <property type="term" value="C:endoplasmic reticulum"/>
    <property type="evidence" value="ECO:0007669"/>
    <property type="project" value="InterPro"/>
</dbReference>
<gene>
    <name evidence="12" type="ORF">DM01DRAFT_1307702</name>
</gene>
<evidence type="ECO:0000256" key="5">
    <source>
        <dbReference type="ARBA" id="ARBA00022737"/>
    </source>
</evidence>
<keyword evidence="4 10" id="KW-0732">Signal</keyword>
<dbReference type="InterPro" id="IPR036356">
    <property type="entry name" value="ERp29_C_sf"/>
</dbReference>
<dbReference type="STRING" id="101127.A0A1X2GDK3"/>
<dbReference type="GO" id="GO:0003756">
    <property type="term" value="F:protein disulfide isomerase activity"/>
    <property type="evidence" value="ECO:0007669"/>
    <property type="project" value="UniProtKB-EC"/>
</dbReference>
<dbReference type="PANTHER" id="PTHR45672">
    <property type="entry name" value="PROTEIN DISULFIDE-ISOMERASE C17H9.14C-RELATED"/>
    <property type="match status" value="1"/>
</dbReference>
<protein>
    <recommendedName>
        <fullName evidence="3">protein disulfide-isomerase</fullName>
        <ecNumber evidence="3">5.3.4.1</ecNumber>
    </recommendedName>
</protein>
<proteinExistence type="inferred from homology"/>
<evidence type="ECO:0000313" key="13">
    <source>
        <dbReference type="Proteomes" id="UP000242146"/>
    </source>
</evidence>
<dbReference type="SUPFAM" id="SSF52833">
    <property type="entry name" value="Thioredoxin-like"/>
    <property type="match status" value="2"/>
</dbReference>
<evidence type="ECO:0000256" key="4">
    <source>
        <dbReference type="ARBA" id="ARBA00022729"/>
    </source>
</evidence>
<keyword evidence="7 12" id="KW-0413">Isomerase</keyword>
<dbReference type="SUPFAM" id="SSF47933">
    <property type="entry name" value="ERP29 C domain-like"/>
    <property type="match status" value="1"/>
</dbReference>
<dbReference type="AlphaFoldDB" id="A0A1X2GDK3"/>
<dbReference type="EC" id="5.3.4.1" evidence="3"/>
<evidence type="ECO:0000259" key="11">
    <source>
        <dbReference type="PROSITE" id="PS51352"/>
    </source>
</evidence>
<dbReference type="InterPro" id="IPR036249">
    <property type="entry name" value="Thioredoxin-like_sf"/>
</dbReference>
<feature type="signal peptide" evidence="10">
    <location>
        <begin position="1"/>
        <end position="20"/>
    </location>
</feature>
<name>A0A1X2GDK3_9FUNG</name>
<keyword evidence="5" id="KW-0677">Repeat</keyword>
<evidence type="ECO:0000256" key="2">
    <source>
        <dbReference type="ARBA" id="ARBA00006347"/>
    </source>
</evidence>
<dbReference type="Gene3D" id="1.20.1150.12">
    <property type="entry name" value="Endoplasmic reticulum resident protein 29, C-terminal domain"/>
    <property type="match status" value="1"/>
</dbReference>
<dbReference type="Proteomes" id="UP000242146">
    <property type="component" value="Unassembled WGS sequence"/>
</dbReference>
<evidence type="ECO:0000256" key="9">
    <source>
        <dbReference type="RuleBase" id="RU004208"/>
    </source>
</evidence>
<reference evidence="12 13" key="1">
    <citation type="submission" date="2016-07" db="EMBL/GenBank/DDBJ databases">
        <title>Pervasive Adenine N6-methylation of Active Genes in Fungi.</title>
        <authorList>
            <consortium name="DOE Joint Genome Institute"/>
            <person name="Mondo S.J."/>
            <person name="Dannebaum R.O."/>
            <person name="Kuo R.C."/>
            <person name="Labutti K."/>
            <person name="Haridas S."/>
            <person name="Kuo A."/>
            <person name="Salamov A."/>
            <person name="Ahrendt S.R."/>
            <person name="Lipzen A."/>
            <person name="Sullivan W."/>
            <person name="Andreopoulos W.B."/>
            <person name="Clum A."/>
            <person name="Lindquist E."/>
            <person name="Daum C."/>
            <person name="Ramamoorthy G.K."/>
            <person name="Gryganskyi A."/>
            <person name="Culley D."/>
            <person name="Magnuson J.K."/>
            <person name="James T.Y."/>
            <person name="O'Malley M.A."/>
            <person name="Stajich J.E."/>
            <person name="Spatafora J.W."/>
            <person name="Visel A."/>
            <person name="Grigoriev I.V."/>
        </authorList>
    </citation>
    <scope>NUCLEOTIDE SEQUENCE [LARGE SCALE GENOMIC DNA]</scope>
    <source>
        <strain evidence="12 13">NRRL 3301</strain>
    </source>
</reference>
<dbReference type="CDD" id="cd00238">
    <property type="entry name" value="ERp29c"/>
    <property type="match status" value="1"/>
</dbReference>